<dbReference type="InterPro" id="IPR043504">
    <property type="entry name" value="Peptidase_S1_PA_chymotrypsin"/>
</dbReference>
<dbReference type="GO" id="GO:0004252">
    <property type="term" value="F:serine-type endopeptidase activity"/>
    <property type="evidence" value="ECO:0007669"/>
    <property type="project" value="InterPro"/>
</dbReference>
<dbReference type="AlphaFoldDB" id="A0A915D3H6"/>
<dbReference type="InterPro" id="IPR001254">
    <property type="entry name" value="Trypsin_dom"/>
</dbReference>
<dbReference type="InterPro" id="IPR009003">
    <property type="entry name" value="Peptidase_S1_PA"/>
</dbReference>
<feature type="domain" description="Peptidase S1" evidence="1">
    <location>
        <begin position="69"/>
        <end position="170"/>
    </location>
</feature>
<organism evidence="2 3">
    <name type="scientific">Ditylenchus dipsaci</name>
    <dbReference type="NCBI Taxonomy" id="166011"/>
    <lineage>
        <taxon>Eukaryota</taxon>
        <taxon>Metazoa</taxon>
        <taxon>Ecdysozoa</taxon>
        <taxon>Nematoda</taxon>
        <taxon>Chromadorea</taxon>
        <taxon>Rhabditida</taxon>
        <taxon>Tylenchina</taxon>
        <taxon>Tylenchomorpha</taxon>
        <taxon>Sphaerularioidea</taxon>
        <taxon>Anguinidae</taxon>
        <taxon>Anguininae</taxon>
        <taxon>Ditylenchus</taxon>
    </lineage>
</organism>
<dbReference type="Pfam" id="PF00089">
    <property type="entry name" value="Trypsin"/>
    <property type="match status" value="1"/>
</dbReference>
<proteinExistence type="predicted"/>
<name>A0A915D3H6_9BILA</name>
<dbReference type="Proteomes" id="UP000887574">
    <property type="component" value="Unplaced"/>
</dbReference>
<accession>A0A915D3H6</accession>
<dbReference type="Gene3D" id="2.40.10.10">
    <property type="entry name" value="Trypsin-like serine proteases"/>
    <property type="match status" value="1"/>
</dbReference>
<evidence type="ECO:0000313" key="2">
    <source>
        <dbReference type="Proteomes" id="UP000887574"/>
    </source>
</evidence>
<dbReference type="SUPFAM" id="SSF50494">
    <property type="entry name" value="Trypsin-like serine proteases"/>
    <property type="match status" value="1"/>
</dbReference>
<evidence type="ECO:0000259" key="1">
    <source>
        <dbReference type="Pfam" id="PF00089"/>
    </source>
</evidence>
<reference evidence="3" key="1">
    <citation type="submission" date="2022-11" db="UniProtKB">
        <authorList>
            <consortium name="WormBaseParasite"/>
        </authorList>
    </citation>
    <scope>IDENTIFICATION</scope>
</reference>
<protein>
    <submittedName>
        <fullName evidence="3">Peptidase S1 domain-containing protein</fullName>
    </submittedName>
</protein>
<evidence type="ECO:0000313" key="3">
    <source>
        <dbReference type="WBParaSite" id="jg15454"/>
    </source>
</evidence>
<sequence>MVPAPQDLIVIRLVMLNWPVFDNAESYCLTLLNLYNLNLTFTITLRKSISVVSKGNDRLPRYCTARKTANLCTGFIVHEKYVLTSAHCFYYPTQRVRIGTSEPRVSKAVSQSELSLGNIQTGLSEELTRKAKQVHILKDYMRNTPQFQENDMAIVELDAFINIEQSCKNAEKQYVRETSDVHTDHSTHLSPTSYTPLTGTMAFESGYHFEKLNTTTNGCAGNATRNIEQVNSESCPAVPINGKWARLVLQSLLSLLFISNVTNNEVSCVDPESASNNDNGCVNTLMDLVQRRVVIAQTAKEDRINNDKNKQEYVKKVELEPDWENAVILKEYEPLLLPDPIF</sequence>
<keyword evidence="2" id="KW-1185">Reference proteome</keyword>
<dbReference type="WBParaSite" id="jg15454">
    <property type="protein sequence ID" value="jg15454"/>
    <property type="gene ID" value="jg15454"/>
</dbReference>
<dbReference type="GO" id="GO:0006508">
    <property type="term" value="P:proteolysis"/>
    <property type="evidence" value="ECO:0007669"/>
    <property type="project" value="InterPro"/>
</dbReference>